<dbReference type="InterPro" id="IPR001647">
    <property type="entry name" value="HTH_TetR"/>
</dbReference>
<feature type="DNA-binding region" description="H-T-H motif" evidence="2">
    <location>
        <begin position="43"/>
        <end position="62"/>
    </location>
</feature>
<dbReference type="PANTHER" id="PTHR43479">
    <property type="entry name" value="ACREF/ENVCD OPERON REPRESSOR-RELATED"/>
    <property type="match status" value="1"/>
</dbReference>
<evidence type="ECO:0000313" key="5">
    <source>
        <dbReference type="Proteomes" id="UP000306509"/>
    </source>
</evidence>
<dbReference type="PANTHER" id="PTHR43479:SF11">
    <property type="entry name" value="ACREF_ENVCD OPERON REPRESSOR-RELATED"/>
    <property type="match status" value="1"/>
</dbReference>
<dbReference type="RefSeq" id="WP_201278792.1">
    <property type="nucleotide sequence ID" value="NZ_QGQD01000070.1"/>
</dbReference>
<dbReference type="InterPro" id="IPR009057">
    <property type="entry name" value="Homeodomain-like_sf"/>
</dbReference>
<organism evidence="4 5">
    <name type="scientific">Robinsoniella peoriensis</name>
    <dbReference type="NCBI Taxonomy" id="180332"/>
    <lineage>
        <taxon>Bacteria</taxon>
        <taxon>Bacillati</taxon>
        <taxon>Bacillota</taxon>
        <taxon>Clostridia</taxon>
        <taxon>Lachnospirales</taxon>
        <taxon>Lachnospiraceae</taxon>
        <taxon>Robinsoniella</taxon>
    </lineage>
</organism>
<evidence type="ECO:0000256" key="2">
    <source>
        <dbReference type="PROSITE-ProRule" id="PRU00335"/>
    </source>
</evidence>
<sequence length="225" mass="25864">MKTVSAKVSGKESGKISGKVSTKRRILEHALTLFSEKGFDAVSVGQIADAVGIKAPSLYKHYKSKQDIFDAILDEMAVRYQQQTASMQMNGVEPNKDIDRYKDISEEQLIQMGKELFLYFLHDEYVCKFRKLLTIEQYHSKTLADLYAKQYADDPLSYQSMLLGLLSNMGVFKQENVQIMALHFYAPLYLLLNMCDCQPKREPEALKILEQHIRQFNRLYQKTGG</sequence>
<dbReference type="InterPro" id="IPR050624">
    <property type="entry name" value="HTH-type_Tx_Regulator"/>
</dbReference>
<keyword evidence="1 2" id="KW-0238">DNA-binding</keyword>
<dbReference type="GO" id="GO:0003677">
    <property type="term" value="F:DNA binding"/>
    <property type="evidence" value="ECO:0007669"/>
    <property type="project" value="UniProtKB-UniRule"/>
</dbReference>
<reference evidence="4 5" key="1">
    <citation type="journal article" date="2019" name="Anaerobe">
        <title>Detection of Robinsoniella peoriensis in multiple bone samples of a trauma patient.</title>
        <authorList>
            <person name="Schrottner P."/>
            <person name="Hartwich K."/>
            <person name="Bunk B."/>
            <person name="Schober I."/>
            <person name="Helbig S."/>
            <person name="Rudolph W.W."/>
            <person name="Gunzer F."/>
        </authorList>
    </citation>
    <scope>NUCLEOTIDE SEQUENCE [LARGE SCALE GENOMIC DNA]</scope>
    <source>
        <strain evidence="4 5">DSM 106044</strain>
    </source>
</reference>
<dbReference type="Gene3D" id="1.10.357.10">
    <property type="entry name" value="Tetracycline Repressor, domain 2"/>
    <property type="match status" value="1"/>
</dbReference>
<dbReference type="PRINTS" id="PR00455">
    <property type="entry name" value="HTHTETR"/>
</dbReference>
<evidence type="ECO:0000259" key="3">
    <source>
        <dbReference type="PROSITE" id="PS50977"/>
    </source>
</evidence>
<comment type="caution">
    <text evidence="4">The sequence shown here is derived from an EMBL/GenBank/DDBJ whole genome shotgun (WGS) entry which is preliminary data.</text>
</comment>
<dbReference type="Pfam" id="PF00440">
    <property type="entry name" value="TetR_N"/>
    <property type="match status" value="1"/>
</dbReference>
<dbReference type="AlphaFoldDB" id="A0A4U8QBP5"/>
<dbReference type="EMBL" id="QGQD01000070">
    <property type="protein sequence ID" value="TLC99315.1"/>
    <property type="molecule type" value="Genomic_DNA"/>
</dbReference>
<gene>
    <name evidence="4" type="primary">kstR2_7</name>
    <name evidence="4" type="ORF">DSM106044_03766</name>
</gene>
<accession>A0A4U8QBP5</accession>
<protein>
    <submittedName>
        <fullName evidence="4">HTH-type transcriptional repressor KstR2</fullName>
    </submittedName>
</protein>
<dbReference type="STRING" id="180332.GCA_000797495_01053"/>
<keyword evidence="5" id="KW-1185">Reference proteome</keyword>
<proteinExistence type="predicted"/>
<evidence type="ECO:0000256" key="1">
    <source>
        <dbReference type="ARBA" id="ARBA00023125"/>
    </source>
</evidence>
<name>A0A4U8QBP5_9FIRM</name>
<dbReference type="SUPFAM" id="SSF46689">
    <property type="entry name" value="Homeodomain-like"/>
    <property type="match status" value="1"/>
</dbReference>
<feature type="domain" description="HTH tetR-type" evidence="3">
    <location>
        <begin position="20"/>
        <end position="80"/>
    </location>
</feature>
<evidence type="ECO:0000313" key="4">
    <source>
        <dbReference type="EMBL" id="TLC99315.1"/>
    </source>
</evidence>
<dbReference type="Proteomes" id="UP000306509">
    <property type="component" value="Unassembled WGS sequence"/>
</dbReference>
<dbReference type="PROSITE" id="PS50977">
    <property type="entry name" value="HTH_TETR_2"/>
    <property type="match status" value="1"/>
</dbReference>